<evidence type="ECO:0000313" key="2">
    <source>
        <dbReference type="EMBL" id="HFX13796.1"/>
    </source>
</evidence>
<dbReference type="PANTHER" id="PTHR11803:SF39">
    <property type="entry name" value="2-IMINOBUTANOATE_2-IMINOPROPANOATE DEAMINASE"/>
    <property type="match status" value="1"/>
</dbReference>
<dbReference type="InterPro" id="IPR019897">
    <property type="entry name" value="RidA_CS"/>
</dbReference>
<protein>
    <submittedName>
        <fullName evidence="2">RidA family protein</fullName>
    </submittedName>
</protein>
<dbReference type="SUPFAM" id="SSF55298">
    <property type="entry name" value="YjgF-like"/>
    <property type="match status" value="1"/>
</dbReference>
<sequence>MKEIISTSKAPSAIGPYSQAVKVGNLIFISGQIPIDPSSGNMVDGDIKEQTKRVLENIKGILEAVGASLANVVKTTVFMIDLSEFSLMNEVYKDYFPEKPPARSTIQVSALPRGAKIEIEAIAIL</sequence>
<gene>
    <name evidence="2" type="ORF">ENW00_06550</name>
</gene>
<organism evidence="2">
    <name type="scientific">Dictyoglomus thermophilum</name>
    <dbReference type="NCBI Taxonomy" id="14"/>
    <lineage>
        <taxon>Bacteria</taxon>
        <taxon>Pseudomonadati</taxon>
        <taxon>Dictyoglomota</taxon>
        <taxon>Dictyoglomia</taxon>
        <taxon>Dictyoglomales</taxon>
        <taxon>Dictyoglomaceae</taxon>
        <taxon>Dictyoglomus</taxon>
    </lineage>
</organism>
<dbReference type="CDD" id="cd00448">
    <property type="entry name" value="YjgF_YER057c_UK114_family"/>
    <property type="match status" value="1"/>
</dbReference>
<dbReference type="EMBL" id="DTIN01000025">
    <property type="protein sequence ID" value="HFX13796.1"/>
    <property type="molecule type" value="Genomic_DNA"/>
</dbReference>
<dbReference type="FunFam" id="3.30.1330.40:FF:000001">
    <property type="entry name" value="L-PSP family endoribonuclease"/>
    <property type="match status" value="1"/>
</dbReference>
<name>A0A7C3RME5_DICTH</name>
<dbReference type="Pfam" id="PF01042">
    <property type="entry name" value="Ribonuc_L-PSP"/>
    <property type="match status" value="1"/>
</dbReference>
<dbReference type="InterPro" id="IPR035959">
    <property type="entry name" value="RutC-like_sf"/>
</dbReference>
<dbReference type="PROSITE" id="PS01094">
    <property type="entry name" value="UPF0076"/>
    <property type="match status" value="1"/>
</dbReference>
<reference evidence="2" key="1">
    <citation type="journal article" date="2020" name="mSystems">
        <title>Genome- and Community-Level Interaction Insights into Carbon Utilization and Element Cycling Functions of Hydrothermarchaeota in Hydrothermal Sediment.</title>
        <authorList>
            <person name="Zhou Z."/>
            <person name="Liu Y."/>
            <person name="Xu W."/>
            <person name="Pan J."/>
            <person name="Luo Z.H."/>
            <person name="Li M."/>
        </authorList>
    </citation>
    <scope>NUCLEOTIDE SEQUENCE [LARGE SCALE GENOMIC DNA]</scope>
    <source>
        <strain evidence="2">SpSt-81</strain>
    </source>
</reference>
<comment type="similarity">
    <text evidence="1">Belongs to the RutC family.</text>
</comment>
<dbReference type="InterPro" id="IPR006056">
    <property type="entry name" value="RidA"/>
</dbReference>
<dbReference type="NCBIfam" id="TIGR00004">
    <property type="entry name" value="Rid family detoxifying hydrolase"/>
    <property type="match status" value="1"/>
</dbReference>
<evidence type="ECO:0000256" key="1">
    <source>
        <dbReference type="ARBA" id="ARBA00010552"/>
    </source>
</evidence>
<dbReference type="PANTHER" id="PTHR11803">
    <property type="entry name" value="2-IMINOBUTANOATE/2-IMINOPROPANOATE DEAMINASE RIDA"/>
    <property type="match status" value="1"/>
</dbReference>
<dbReference type="GO" id="GO:0005829">
    <property type="term" value="C:cytosol"/>
    <property type="evidence" value="ECO:0007669"/>
    <property type="project" value="TreeGrafter"/>
</dbReference>
<accession>A0A7C3RME5</accession>
<dbReference type="Gene3D" id="3.30.1330.40">
    <property type="entry name" value="RutC-like"/>
    <property type="match status" value="1"/>
</dbReference>
<proteinExistence type="inferred from homology"/>
<dbReference type="GO" id="GO:0019239">
    <property type="term" value="F:deaminase activity"/>
    <property type="evidence" value="ECO:0007669"/>
    <property type="project" value="TreeGrafter"/>
</dbReference>
<dbReference type="InterPro" id="IPR006175">
    <property type="entry name" value="YjgF/YER057c/UK114"/>
</dbReference>
<dbReference type="AlphaFoldDB" id="A0A7C3RME5"/>
<comment type="caution">
    <text evidence="2">The sequence shown here is derived from an EMBL/GenBank/DDBJ whole genome shotgun (WGS) entry which is preliminary data.</text>
</comment>